<keyword evidence="14" id="KW-0282">Flagellum</keyword>
<keyword evidence="8 9" id="KW-0975">Bacterial flagellum</keyword>
<keyword evidence="4" id="KW-1003">Cell membrane</keyword>
<dbReference type="InterPro" id="IPR013556">
    <property type="entry name" value="Flag_M-ring_C"/>
</dbReference>
<keyword evidence="6 11" id="KW-1133">Transmembrane helix</keyword>
<keyword evidence="14" id="KW-0969">Cilium</keyword>
<evidence type="ECO:0000259" key="12">
    <source>
        <dbReference type="Pfam" id="PF01514"/>
    </source>
</evidence>
<evidence type="ECO:0000256" key="4">
    <source>
        <dbReference type="ARBA" id="ARBA00022475"/>
    </source>
</evidence>
<dbReference type="InterPro" id="IPR043427">
    <property type="entry name" value="YscJ/FliF"/>
</dbReference>
<dbReference type="PIRSF" id="PIRSF004862">
    <property type="entry name" value="FliF"/>
    <property type="match status" value="1"/>
</dbReference>
<evidence type="ECO:0000256" key="2">
    <source>
        <dbReference type="ARBA" id="ARBA00004651"/>
    </source>
</evidence>
<evidence type="ECO:0000256" key="11">
    <source>
        <dbReference type="SAM" id="Phobius"/>
    </source>
</evidence>
<keyword evidence="7 11" id="KW-0472">Membrane</keyword>
<reference evidence="14 15" key="1">
    <citation type="submission" date="2018-06" db="EMBL/GenBank/DDBJ databases">
        <title>Genomic Encyclopedia of Type Strains, Phase III (KMG-III): the genomes of soil and plant-associated and newly described type strains.</title>
        <authorList>
            <person name="Whitman W."/>
        </authorList>
    </citation>
    <scope>NUCLEOTIDE SEQUENCE [LARGE SCALE GENOMIC DNA]</scope>
    <source>
        <strain evidence="14 15">JA737</strain>
    </source>
</reference>
<dbReference type="Pfam" id="PF01514">
    <property type="entry name" value="YscJ_FliF"/>
    <property type="match status" value="1"/>
</dbReference>
<dbReference type="GO" id="GO:0003774">
    <property type="term" value="F:cytoskeletal motor activity"/>
    <property type="evidence" value="ECO:0007669"/>
    <property type="project" value="InterPro"/>
</dbReference>
<sequence>MQQLIALWQGLDTTRRVLVAGATIFMFAAILALSSFASRSDMALLYAGLEGQRAGEVVTALEARNVPYEVRGDSIYVEAGRRDELRMALAGEGLPATGGAGYELLDGLSGFGTTSQMFDAAYWRAKEGELARTIVSNPMIRSARVHIAAPTGQSFRKESHPTASVTVVTASGGLSPTHAKALKFLVSSAVQGMTPDDVSIIDSVAGLISTGDDAFNPAANDRAEELRQNVERLLEARVGYGNAVVEVSVQTVTEREAITEKRIEPDSRVAISTETQEKSAKSDDAKPGPVTVASNLPQGDAANGGKSQSQSSETREQTNFEVSETTREVVRNPGDIRRLTVAVLVDGVEGKDANGVTAITPRTDEELASLKELVASAVGFDEKRGDVITIRSMAFEPLAQNGTEATSSLFASAPLDTMQLIKIGVLAVVALILGLFVMRPILAQRAAAAEAERAMNLPGGMIGSDEGTGRALTGEIADGDMPIGAMNVVSDFDLGDMPMTMGTGNFGDMGMGGGAGGGSEQPLDPVARLKKLIEERQAESVEILRSWMDEAEERA</sequence>
<feature type="transmembrane region" description="Helical" evidence="11">
    <location>
        <begin position="17"/>
        <end position="37"/>
    </location>
</feature>
<dbReference type="InterPro" id="IPR006182">
    <property type="entry name" value="FliF_N_dom"/>
</dbReference>
<feature type="region of interest" description="Disordered" evidence="10">
    <location>
        <begin position="266"/>
        <end position="329"/>
    </location>
</feature>
<name>A0A318U4J5_9RHOB</name>
<dbReference type="GO" id="GO:0005886">
    <property type="term" value="C:plasma membrane"/>
    <property type="evidence" value="ECO:0007669"/>
    <property type="project" value="UniProtKB-SubCell"/>
</dbReference>
<evidence type="ECO:0000256" key="5">
    <source>
        <dbReference type="ARBA" id="ARBA00022692"/>
    </source>
</evidence>
<feature type="domain" description="Flagellar M-ring C-terminal" evidence="13">
    <location>
        <begin position="234"/>
        <end position="395"/>
    </location>
</feature>
<evidence type="ECO:0000256" key="1">
    <source>
        <dbReference type="ARBA" id="ARBA00004117"/>
    </source>
</evidence>
<evidence type="ECO:0000259" key="13">
    <source>
        <dbReference type="Pfam" id="PF08345"/>
    </source>
</evidence>
<dbReference type="InterPro" id="IPR000067">
    <property type="entry name" value="FlgMring_FliF"/>
</dbReference>
<feature type="compositionally biased region" description="Basic and acidic residues" evidence="10">
    <location>
        <begin position="313"/>
        <end position="329"/>
    </location>
</feature>
<dbReference type="Pfam" id="PF08345">
    <property type="entry name" value="YscJ_FliF_C"/>
    <property type="match status" value="1"/>
</dbReference>
<comment type="caution">
    <text evidence="14">The sequence shown here is derived from an EMBL/GenBank/DDBJ whole genome shotgun (WGS) entry which is preliminary data.</text>
</comment>
<proteinExistence type="inferred from homology"/>
<dbReference type="Gene3D" id="3.30.300.30">
    <property type="match status" value="1"/>
</dbReference>
<dbReference type="OrthoDB" id="9807026at2"/>
<dbReference type="PRINTS" id="PR01009">
    <property type="entry name" value="FLGMRINGFLIF"/>
</dbReference>
<evidence type="ECO:0000256" key="10">
    <source>
        <dbReference type="SAM" id="MobiDB-lite"/>
    </source>
</evidence>
<dbReference type="PANTHER" id="PTHR30046">
    <property type="entry name" value="FLAGELLAR M-RING PROTEIN"/>
    <property type="match status" value="1"/>
</dbReference>
<keyword evidence="5 11" id="KW-0812">Transmembrane</keyword>
<dbReference type="GO" id="GO:0071973">
    <property type="term" value="P:bacterial-type flagellum-dependent cell motility"/>
    <property type="evidence" value="ECO:0007669"/>
    <property type="project" value="InterPro"/>
</dbReference>
<dbReference type="EMBL" id="QJTK01000002">
    <property type="protein sequence ID" value="PYF11998.1"/>
    <property type="molecule type" value="Genomic_DNA"/>
</dbReference>
<evidence type="ECO:0000313" key="14">
    <source>
        <dbReference type="EMBL" id="PYF11998.1"/>
    </source>
</evidence>
<organism evidence="14 15">
    <name type="scientific">Rhodobacter viridis</name>
    <dbReference type="NCBI Taxonomy" id="1054202"/>
    <lineage>
        <taxon>Bacteria</taxon>
        <taxon>Pseudomonadati</taxon>
        <taxon>Pseudomonadota</taxon>
        <taxon>Alphaproteobacteria</taxon>
        <taxon>Rhodobacterales</taxon>
        <taxon>Rhodobacter group</taxon>
        <taxon>Rhodobacter</taxon>
    </lineage>
</organism>
<dbReference type="GO" id="GO:0009431">
    <property type="term" value="C:bacterial-type flagellum basal body, MS ring"/>
    <property type="evidence" value="ECO:0007669"/>
    <property type="project" value="InterPro"/>
</dbReference>
<dbReference type="AlphaFoldDB" id="A0A318U4J5"/>
<evidence type="ECO:0000256" key="8">
    <source>
        <dbReference type="ARBA" id="ARBA00023143"/>
    </source>
</evidence>
<feature type="domain" description="Flagellar M-ring N-terminal" evidence="12">
    <location>
        <begin position="38"/>
        <end position="209"/>
    </location>
</feature>
<protein>
    <recommendedName>
        <fullName evidence="9">Flagellar M-ring protein</fullName>
    </recommendedName>
</protein>
<keyword evidence="14" id="KW-0966">Cell projection</keyword>
<dbReference type="NCBIfam" id="TIGR00206">
    <property type="entry name" value="fliF"/>
    <property type="match status" value="1"/>
</dbReference>
<comment type="subcellular location">
    <subcellularLocation>
        <location evidence="1 9">Bacterial flagellum basal body</location>
    </subcellularLocation>
    <subcellularLocation>
        <location evidence="2">Cell membrane</location>
        <topology evidence="2">Multi-pass membrane protein</topology>
    </subcellularLocation>
</comment>
<evidence type="ECO:0000256" key="9">
    <source>
        <dbReference type="PIRNR" id="PIRNR004862"/>
    </source>
</evidence>
<evidence type="ECO:0000313" key="15">
    <source>
        <dbReference type="Proteomes" id="UP000247727"/>
    </source>
</evidence>
<evidence type="ECO:0000256" key="7">
    <source>
        <dbReference type="ARBA" id="ARBA00023136"/>
    </source>
</evidence>
<feature type="transmembrane region" description="Helical" evidence="11">
    <location>
        <begin position="420"/>
        <end position="438"/>
    </location>
</feature>
<gene>
    <name evidence="14" type="ORF">C8J30_102313</name>
</gene>
<feature type="compositionally biased region" description="Basic and acidic residues" evidence="10">
    <location>
        <begin position="275"/>
        <end position="286"/>
    </location>
</feature>
<keyword evidence="15" id="KW-1185">Reference proteome</keyword>
<comment type="function">
    <text evidence="9">The M ring may be actively involved in energy transduction.</text>
</comment>
<dbReference type="InterPro" id="IPR045851">
    <property type="entry name" value="AMP-bd_C_sf"/>
</dbReference>
<comment type="similarity">
    <text evidence="3 9">Belongs to the FliF family.</text>
</comment>
<evidence type="ECO:0000256" key="6">
    <source>
        <dbReference type="ARBA" id="ARBA00022989"/>
    </source>
</evidence>
<dbReference type="PANTHER" id="PTHR30046:SF0">
    <property type="entry name" value="FLAGELLAR M-RING PROTEIN"/>
    <property type="match status" value="1"/>
</dbReference>
<evidence type="ECO:0000256" key="3">
    <source>
        <dbReference type="ARBA" id="ARBA00007971"/>
    </source>
</evidence>
<dbReference type="Proteomes" id="UP000247727">
    <property type="component" value="Unassembled WGS sequence"/>
</dbReference>
<accession>A0A318U4J5</accession>